<accession>A0A844TGQ3</accession>
<protein>
    <submittedName>
        <fullName evidence="3">Caspase family protein</fullName>
    </submittedName>
</protein>
<feature type="region of interest" description="Disordered" evidence="1">
    <location>
        <begin position="551"/>
        <end position="572"/>
    </location>
</feature>
<dbReference type="PROSITE" id="PS50208">
    <property type="entry name" value="CASPASE_P20"/>
    <property type="match status" value="1"/>
</dbReference>
<dbReference type="InterPro" id="IPR052039">
    <property type="entry name" value="Caspase-related_regulators"/>
</dbReference>
<dbReference type="InterPro" id="IPR011600">
    <property type="entry name" value="Pept_C14_caspase"/>
</dbReference>
<evidence type="ECO:0000313" key="3">
    <source>
        <dbReference type="EMBL" id="MVT76745.1"/>
    </source>
</evidence>
<dbReference type="AlphaFoldDB" id="A0A844TGQ3"/>
<dbReference type="OrthoDB" id="9816009at2"/>
<feature type="domain" description="Caspase family p20" evidence="2">
    <location>
        <begin position="27"/>
        <end position="157"/>
    </location>
</feature>
<dbReference type="Pfam" id="PF00656">
    <property type="entry name" value="Peptidase_C14"/>
    <property type="match status" value="1"/>
</dbReference>
<dbReference type="Gene3D" id="3.40.50.1460">
    <property type="match status" value="1"/>
</dbReference>
<proteinExistence type="predicted"/>
<reference evidence="3 4" key="1">
    <citation type="submission" date="2019-12" db="EMBL/GenBank/DDBJ databases">
        <title>Draft genome sequences Bradyrhizobium cajani AMBPC1010, Bradyrhizobium pachyrhizi AMBPC1040 and Bradyrhizobium yuanmingense ALSPC3051, three plant growth promoting strains isolated from nodules of Cajanus cajan L. in Dominican Republic.</title>
        <authorList>
            <person name="Flores-Felix J.D."/>
            <person name="Araujo J."/>
            <person name="Diaz-Alcantara C."/>
            <person name="Gonzalez-Andres F."/>
            <person name="Velazquez E."/>
        </authorList>
    </citation>
    <scope>NUCLEOTIDE SEQUENCE [LARGE SCALE GENOMIC DNA]</scope>
    <source>
        <strain evidence="3 4">1010</strain>
    </source>
</reference>
<evidence type="ECO:0000256" key="1">
    <source>
        <dbReference type="SAM" id="MobiDB-lite"/>
    </source>
</evidence>
<dbReference type="InterPro" id="IPR001309">
    <property type="entry name" value="Pept_C14_p20"/>
</dbReference>
<organism evidence="3 4">
    <name type="scientific">Bradyrhizobium cajani</name>
    <dbReference type="NCBI Taxonomy" id="1928661"/>
    <lineage>
        <taxon>Bacteria</taxon>
        <taxon>Pseudomonadati</taxon>
        <taxon>Pseudomonadota</taxon>
        <taxon>Alphaproteobacteria</taxon>
        <taxon>Hyphomicrobiales</taxon>
        <taxon>Nitrobacteraceae</taxon>
        <taxon>Bradyrhizobium</taxon>
    </lineage>
</organism>
<dbReference type="InterPro" id="IPR029030">
    <property type="entry name" value="Caspase-like_dom_sf"/>
</dbReference>
<evidence type="ECO:0000259" key="2">
    <source>
        <dbReference type="PROSITE" id="PS50208"/>
    </source>
</evidence>
<feature type="compositionally biased region" description="Polar residues" evidence="1">
    <location>
        <begin position="435"/>
        <end position="444"/>
    </location>
</feature>
<keyword evidence="4" id="KW-1185">Reference proteome</keyword>
<sequence length="608" mass="65075">MRLRLFVLLILATWLSTGLGTSSALAEKRVALVMGNSAYKNVARLANPANDAALVGGMFRKAGFETVDVKLDLNVVEMRKALREFGGKAREADVAVIYYAGHGIELDGTNYLIPTDAALETDTDVLDEAFPLDRVLFAIEPAKQLRLVILDACRDNPFAKSMKRTVASRAIGRGLAKVEPTSPNTMVAFAAKAGSTASDGDAKNSPFATALVERLPMPGLDLRKAFGFVRDDVLKTTGYKQEPYVYGSLGGDDVPLVAAKPVVAGPQANPDAEIRRDYELALQLGTRDGWTAFLNRFPSGFYADLAKGQLNKIGAEETRATAAEKARQAEDEKSRLVAERAKKAEQEKAAAAAKAAEDAKAAAEKAKQIEEAKAAAAEQRRKDAEAAAAKALADKQAAEKALADKLANDRAAAEKQATEKQQVADSAQRVAAVAPTSSQPTLSPAETAKLVQSELRRVGCLATAADGDWNASSQRSLTLFNKYAGTKFDAKQANLDALDAIKAKPGRVCPLVCDHGFKADGDACVKIACRAGYRVNDDNECEKIQDKKPVVRREDANTRDAERKQIESKPAKPQTSGQIYCAATVGCRPVRSGCRLEQKGSSNVEVCN</sequence>
<dbReference type="PANTHER" id="PTHR22576">
    <property type="entry name" value="MUCOSA ASSOCIATED LYMPHOID TISSUE LYMPHOMA TRANSLOCATION PROTEIN 1/PARACASPASE"/>
    <property type="match status" value="1"/>
</dbReference>
<feature type="region of interest" description="Disordered" evidence="1">
    <location>
        <begin position="412"/>
        <end position="446"/>
    </location>
</feature>
<dbReference type="Proteomes" id="UP000449969">
    <property type="component" value="Unassembled WGS sequence"/>
</dbReference>
<name>A0A844TGQ3_9BRAD</name>
<feature type="compositionally biased region" description="Basic and acidic residues" evidence="1">
    <location>
        <begin position="551"/>
        <end position="570"/>
    </location>
</feature>
<dbReference type="PANTHER" id="PTHR22576:SF37">
    <property type="entry name" value="MUCOSA-ASSOCIATED LYMPHOID TISSUE LYMPHOMA TRANSLOCATION PROTEIN 1"/>
    <property type="match status" value="1"/>
</dbReference>
<dbReference type="GO" id="GO:0006508">
    <property type="term" value="P:proteolysis"/>
    <property type="evidence" value="ECO:0007669"/>
    <property type="project" value="InterPro"/>
</dbReference>
<dbReference type="GO" id="GO:0004197">
    <property type="term" value="F:cysteine-type endopeptidase activity"/>
    <property type="evidence" value="ECO:0007669"/>
    <property type="project" value="InterPro"/>
</dbReference>
<evidence type="ECO:0000313" key="4">
    <source>
        <dbReference type="Proteomes" id="UP000449969"/>
    </source>
</evidence>
<dbReference type="SUPFAM" id="SSF52129">
    <property type="entry name" value="Caspase-like"/>
    <property type="match status" value="1"/>
</dbReference>
<comment type="caution">
    <text evidence="3">The sequence shown here is derived from an EMBL/GenBank/DDBJ whole genome shotgun (WGS) entry which is preliminary data.</text>
</comment>
<dbReference type="RefSeq" id="WP_157333531.1">
    <property type="nucleotide sequence ID" value="NZ_JANADL010000003.1"/>
</dbReference>
<dbReference type="EMBL" id="WQNE01000027">
    <property type="protein sequence ID" value="MVT76745.1"/>
    <property type="molecule type" value="Genomic_DNA"/>
</dbReference>
<gene>
    <name evidence="3" type="ORF">GPL20_27510</name>
</gene>